<dbReference type="GO" id="GO:0015941">
    <property type="term" value="P:pantothenate catabolic process"/>
    <property type="evidence" value="ECO:0007669"/>
    <property type="project" value="InterPro"/>
</dbReference>
<feature type="transmembrane region" description="Helical" evidence="5">
    <location>
        <begin position="7"/>
        <end position="28"/>
    </location>
</feature>
<dbReference type="PANTHER" id="PTHR14359">
    <property type="entry name" value="HOMO-OLIGOMERIC FLAVIN CONTAINING CYS DECARBOXYLASE FAMILY"/>
    <property type="match status" value="1"/>
</dbReference>
<dbReference type="Pfam" id="PF04127">
    <property type="entry name" value="DFP"/>
    <property type="match status" value="1"/>
</dbReference>
<comment type="function">
    <text evidence="3">Catalyzes two sequential steps in the biosynthesis of coenzyme A. In the first step cysteine is conjugated to 4'-phosphopantothenate to form 4-phosphopantothenoylcysteine. In the second step the latter compound is decarboxylated to form 4'-phosphopantotheine.</text>
</comment>
<comment type="catalytic activity">
    <reaction evidence="3 4">
        <text>(R)-4'-phosphopantothenate + L-cysteine + CTP = N-[(R)-4-phosphopantothenoyl]-L-cysteine + CMP + diphosphate + H(+)</text>
        <dbReference type="Rhea" id="RHEA:19397"/>
        <dbReference type="ChEBI" id="CHEBI:10986"/>
        <dbReference type="ChEBI" id="CHEBI:15378"/>
        <dbReference type="ChEBI" id="CHEBI:33019"/>
        <dbReference type="ChEBI" id="CHEBI:35235"/>
        <dbReference type="ChEBI" id="CHEBI:37563"/>
        <dbReference type="ChEBI" id="CHEBI:59458"/>
        <dbReference type="ChEBI" id="CHEBI:60377"/>
        <dbReference type="EC" id="6.3.2.5"/>
    </reaction>
</comment>
<comment type="caution">
    <text evidence="8">The sequence shown here is derived from an EMBL/GenBank/DDBJ whole genome shotgun (WGS) entry which is preliminary data.</text>
</comment>
<dbReference type="GO" id="GO:0046872">
    <property type="term" value="F:metal ion binding"/>
    <property type="evidence" value="ECO:0007669"/>
    <property type="project" value="UniProtKB-KW"/>
</dbReference>
<comment type="catalytic activity">
    <reaction evidence="3 4">
        <text>N-[(R)-4-phosphopantothenoyl]-L-cysteine + H(+) = (R)-4'-phosphopantetheine + CO2</text>
        <dbReference type="Rhea" id="RHEA:16793"/>
        <dbReference type="ChEBI" id="CHEBI:15378"/>
        <dbReference type="ChEBI" id="CHEBI:16526"/>
        <dbReference type="ChEBI" id="CHEBI:59458"/>
        <dbReference type="ChEBI" id="CHEBI:61723"/>
        <dbReference type="EC" id="4.1.1.36"/>
    </reaction>
</comment>
<dbReference type="SUPFAM" id="SSF52507">
    <property type="entry name" value="Homo-oligomeric flavin-containing Cys decarboxylases, HFCD"/>
    <property type="match status" value="1"/>
</dbReference>
<sequence>MLKDKKILLCVTGSIAAYKAVILLRLLIKNGAEVKVIMTKAASDFVSPLTFSTLSKNKILSELFNDDTWTNHVILGRWADVILIAPASCNTLAKMSNGICDNLLLATYLSATCPVLIAPAMDEDMWHHPATKRNIEILKAAGNQLLPVNDGELASGLQGEGRMAEPEEIISYLENFFSSKLSLKGVRALVTAGPTYEAIDPVRYIGNRSTGTMGIALAEELAARGADVYLVVGPSDVNIPCNIKTKKITTAREMYEASLKYISNTDIIIMAAAVSDYTPEKISKEKIKKESDQLSLTLTKTKDILSTAGKLKTEHQTLVGFALETTNERDNALQKLTKKNADLIVLNSLNDEGAGFGKGTNKIIIFDKKGNEYKFDKKPKKEVAKDIINTIIHYRNV</sequence>
<dbReference type="InterPro" id="IPR007085">
    <property type="entry name" value="DNA/pantothenate-metab_flavo_C"/>
</dbReference>
<evidence type="ECO:0000256" key="5">
    <source>
        <dbReference type="SAM" id="Phobius"/>
    </source>
</evidence>
<dbReference type="Gene3D" id="3.40.50.1950">
    <property type="entry name" value="Flavin prenyltransferase-like"/>
    <property type="match status" value="1"/>
</dbReference>
<comment type="pathway">
    <text evidence="3 4">Cofactor biosynthesis; coenzyme A biosynthesis; CoA from (R)-pantothenate: step 2/5.</text>
</comment>
<feature type="domain" description="DNA/pantothenate metabolism flavoprotein C-terminal" evidence="7">
    <location>
        <begin position="183"/>
        <end position="393"/>
    </location>
</feature>
<dbReference type="HAMAP" id="MF_02225">
    <property type="entry name" value="CoaBC"/>
    <property type="match status" value="1"/>
</dbReference>
<dbReference type="GO" id="GO:0004633">
    <property type="term" value="F:phosphopantothenoylcysteine decarboxylase activity"/>
    <property type="evidence" value="ECO:0007669"/>
    <property type="project" value="UniProtKB-UniRule"/>
</dbReference>
<keyword evidence="5" id="KW-0472">Membrane</keyword>
<dbReference type="Pfam" id="PF02441">
    <property type="entry name" value="Flavoprotein"/>
    <property type="match status" value="1"/>
</dbReference>
<accession>A0A5J5IE47</accession>
<protein>
    <recommendedName>
        <fullName evidence="3">Coenzyme A biosynthesis bifunctional protein CoaBC</fullName>
    </recommendedName>
    <alternativeName>
        <fullName evidence="3">DNA/pantothenate metabolism flavoprotein</fullName>
    </alternativeName>
    <alternativeName>
        <fullName evidence="3">Phosphopantothenoylcysteine synthetase/decarboxylase</fullName>
        <shortName evidence="3">PPCS-PPCDC</shortName>
    </alternativeName>
    <domain>
        <recommendedName>
            <fullName evidence="3">Phosphopantothenoylcysteine decarboxylase</fullName>
            <shortName evidence="3">PPC decarboxylase</shortName>
            <shortName evidence="3">PPC-DC</shortName>
            <ecNumber evidence="3">4.1.1.36</ecNumber>
        </recommendedName>
        <alternativeName>
            <fullName evidence="3">CoaC</fullName>
        </alternativeName>
    </domain>
    <domain>
        <recommendedName>
            <fullName evidence="3">Phosphopantothenate--cysteine ligase</fullName>
            <ecNumber evidence="3">6.3.2.5</ecNumber>
        </recommendedName>
        <alternativeName>
            <fullName evidence="3">CoaB</fullName>
        </alternativeName>
        <alternativeName>
            <fullName evidence="3">Phosphopantothenoylcysteine synthetase</fullName>
            <shortName evidence="3">PPC synthetase</shortName>
            <shortName evidence="3">PPC-S</shortName>
        </alternativeName>
    </domain>
</protein>
<evidence type="ECO:0000259" key="6">
    <source>
        <dbReference type="Pfam" id="PF02441"/>
    </source>
</evidence>
<keyword evidence="3" id="KW-0511">Multifunctional enzyme</keyword>
<feature type="binding site" evidence="3">
    <location>
        <position position="276"/>
    </location>
    <ligand>
        <name>CTP</name>
        <dbReference type="ChEBI" id="CHEBI:37563"/>
    </ligand>
</feature>
<dbReference type="InterPro" id="IPR036551">
    <property type="entry name" value="Flavin_trans-like"/>
</dbReference>
<evidence type="ECO:0000256" key="2">
    <source>
        <dbReference type="ARBA" id="ARBA00023239"/>
    </source>
</evidence>
<comment type="cofactor">
    <cofactor evidence="3">
        <name>FMN</name>
        <dbReference type="ChEBI" id="CHEBI:58210"/>
    </cofactor>
    <text evidence="3">Binds 1 FMN per subunit.</text>
</comment>
<keyword evidence="3 4" id="KW-0285">Flavoprotein</keyword>
<name>A0A5J5IE47_9BACT</name>
<dbReference type="InterPro" id="IPR005252">
    <property type="entry name" value="CoaBC"/>
</dbReference>
<comment type="similarity">
    <text evidence="3 4">In the C-terminal section; belongs to the PPC synthetase family.</text>
</comment>
<dbReference type="InterPro" id="IPR003382">
    <property type="entry name" value="Flavoprotein"/>
</dbReference>
<keyword evidence="3" id="KW-0479">Metal-binding</keyword>
<dbReference type="EMBL" id="VYQF01000007">
    <property type="protein sequence ID" value="KAA9036657.1"/>
    <property type="molecule type" value="Genomic_DNA"/>
</dbReference>
<dbReference type="InterPro" id="IPR035929">
    <property type="entry name" value="CoaB-like_sf"/>
</dbReference>
<dbReference type="GO" id="GO:0004632">
    <property type="term" value="F:phosphopantothenate--cysteine ligase activity"/>
    <property type="evidence" value="ECO:0007669"/>
    <property type="project" value="UniProtKB-UniRule"/>
</dbReference>
<feature type="binding site" evidence="3">
    <location>
        <position position="286"/>
    </location>
    <ligand>
        <name>CTP</name>
        <dbReference type="ChEBI" id="CHEBI:37563"/>
    </ligand>
</feature>
<evidence type="ECO:0000256" key="4">
    <source>
        <dbReference type="RuleBase" id="RU364078"/>
    </source>
</evidence>
<keyword evidence="9" id="KW-1185">Reference proteome</keyword>
<dbReference type="NCBIfam" id="TIGR00521">
    <property type="entry name" value="coaBC_dfp"/>
    <property type="match status" value="1"/>
</dbReference>
<keyword evidence="5" id="KW-0812">Transmembrane</keyword>
<keyword evidence="5" id="KW-1133">Transmembrane helix</keyword>
<evidence type="ECO:0000256" key="1">
    <source>
        <dbReference type="ARBA" id="ARBA00022793"/>
    </source>
</evidence>
<dbReference type="GO" id="GO:0071513">
    <property type="term" value="C:phosphopantothenoylcysteine decarboxylase complex"/>
    <property type="evidence" value="ECO:0007669"/>
    <property type="project" value="TreeGrafter"/>
</dbReference>
<dbReference type="GO" id="GO:0010181">
    <property type="term" value="F:FMN binding"/>
    <property type="evidence" value="ECO:0007669"/>
    <property type="project" value="UniProtKB-UniRule"/>
</dbReference>
<feature type="binding site" evidence="3">
    <location>
        <position position="339"/>
    </location>
    <ligand>
        <name>CTP</name>
        <dbReference type="ChEBI" id="CHEBI:37563"/>
    </ligand>
</feature>
<dbReference type="EC" id="6.3.2.5" evidence="3"/>
<comment type="function">
    <text evidence="4">Catalyzes two steps in the biosynthesis of coenzyme A. In the first step cysteine is conjugated to 4'-phosphopantothenate to form 4-phosphopantothenoylcysteine, in the latter compound is decarboxylated to form 4'-phosphopantotheine.</text>
</comment>
<evidence type="ECO:0000256" key="3">
    <source>
        <dbReference type="HAMAP-Rule" id="MF_02225"/>
    </source>
</evidence>
<dbReference type="Proteomes" id="UP000326903">
    <property type="component" value="Unassembled WGS sequence"/>
</dbReference>
<dbReference type="UniPathway" id="UPA00241">
    <property type="reaction ID" value="UER00353"/>
</dbReference>
<feature type="region of interest" description="Phosphopantothenoylcysteine decarboxylase" evidence="3">
    <location>
        <begin position="1"/>
        <end position="187"/>
    </location>
</feature>
<organism evidence="8 9">
    <name type="scientific">Ginsengibacter hankyongi</name>
    <dbReference type="NCBI Taxonomy" id="2607284"/>
    <lineage>
        <taxon>Bacteria</taxon>
        <taxon>Pseudomonadati</taxon>
        <taxon>Bacteroidota</taxon>
        <taxon>Chitinophagia</taxon>
        <taxon>Chitinophagales</taxon>
        <taxon>Chitinophagaceae</taxon>
        <taxon>Ginsengibacter</taxon>
    </lineage>
</organism>
<evidence type="ECO:0000313" key="8">
    <source>
        <dbReference type="EMBL" id="KAA9036657.1"/>
    </source>
</evidence>
<keyword evidence="3 4" id="KW-0436">Ligase</keyword>
<keyword evidence="3 4" id="KW-0288">FMN</keyword>
<comment type="similarity">
    <text evidence="3 4">In the N-terminal section; belongs to the HFCD (homo-oligomeric flavin containing Cys decarboxylase) superfamily.</text>
</comment>
<comment type="cofactor">
    <cofactor evidence="3">
        <name>Mg(2+)</name>
        <dbReference type="ChEBI" id="CHEBI:18420"/>
    </cofactor>
</comment>
<proteinExistence type="inferred from homology"/>
<reference evidence="8 9" key="1">
    <citation type="submission" date="2019-09" db="EMBL/GenBank/DDBJ databases">
        <title>Draft genome sequence of Ginsengibacter sp. BR5-29.</title>
        <authorList>
            <person name="Im W.-T."/>
        </authorList>
    </citation>
    <scope>NUCLEOTIDE SEQUENCE [LARGE SCALE GENOMIC DNA]</scope>
    <source>
        <strain evidence="8 9">BR5-29</strain>
    </source>
</reference>
<dbReference type="Gene3D" id="3.40.50.10300">
    <property type="entry name" value="CoaB-like"/>
    <property type="match status" value="1"/>
</dbReference>
<keyword evidence="2 3" id="KW-0456">Lyase</keyword>
<feature type="region of interest" description="Phosphopantothenate--cysteine ligase" evidence="3">
    <location>
        <begin position="188"/>
        <end position="397"/>
    </location>
</feature>
<comment type="caution">
    <text evidence="3">Lacks conserved residue(s) required for the propagation of feature annotation.</text>
</comment>
<feature type="binding site" evidence="3">
    <location>
        <position position="321"/>
    </location>
    <ligand>
        <name>CTP</name>
        <dbReference type="ChEBI" id="CHEBI:37563"/>
    </ligand>
</feature>
<feature type="binding site" evidence="3">
    <location>
        <position position="335"/>
    </location>
    <ligand>
        <name>CTP</name>
        <dbReference type="ChEBI" id="CHEBI:37563"/>
    </ligand>
</feature>
<keyword evidence="1 3" id="KW-0210">Decarboxylase</keyword>
<comment type="pathway">
    <text evidence="3 4">Cofactor biosynthesis; coenzyme A biosynthesis; CoA from (R)-pantothenate: step 3/5.</text>
</comment>
<gene>
    <name evidence="3 8" type="primary">coaBC</name>
    <name evidence="8" type="ORF">FW778_18455</name>
</gene>
<keyword evidence="3" id="KW-0460">Magnesium</keyword>
<dbReference type="GO" id="GO:0015937">
    <property type="term" value="P:coenzyme A biosynthetic process"/>
    <property type="evidence" value="ECO:0007669"/>
    <property type="project" value="UniProtKB-UniRule"/>
</dbReference>
<feature type="domain" description="Flavoprotein" evidence="6">
    <location>
        <begin position="5"/>
        <end position="173"/>
    </location>
</feature>
<dbReference type="AlphaFoldDB" id="A0A5J5IE47"/>
<dbReference type="PANTHER" id="PTHR14359:SF6">
    <property type="entry name" value="PHOSPHOPANTOTHENOYLCYSTEINE DECARBOXYLASE"/>
    <property type="match status" value="1"/>
</dbReference>
<evidence type="ECO:0000313" key="9">
    <source>
        <dbReference type="Proteomes" id="UP000326903"/>
    </source>
</evidence>
<dbReference type="SUPFAM" id="SSF102645">
    <property type="entry name" value="CoaB-like"/>
    <property type="match status" value="1"/>
</dbReference>
<evidence type="ECO:0000259" key="7">
    <source>
        <dbReference type="Pfam" id="PF04127"/>
    </source>
</evidence>
<dbReference type="EC" id="4.1.1.36" evidence="3"/>